<evidence type="ECO:0000313" key="3">
    <source>
        <dbReference type="Proteomes" id="UP000054007"/>
    </source>
</evidence>
<proteinExistence type="predicted"/>
<dbReference type="Gene3D" id="1.20.1280.50">
    <property type="match status" value="1"/>
</dbReference>
<dbReference type="PROSITE" id="PS50181">
    <property type="entry name" value="FBOX"/>
    <property type="match status" value="1"/>
</dbReference>
<organism evidence="2 3">
    <name type="scientific">Cylindrobasidium torrendii FP15055 ss-10</name>
    <dbReference type="NCBI Taxonomy" id="1314674"/>
    <lineage>
        <taxon>Eukaryota</taxon>
        <taxon>Fungi</taxon>
        <taxon>Dikarya</taxon>
        <taxon>Basidiomycota</taxon>
        <taxon>Agaricomycotina</taxon>
        <taxon>Agaricomycetes</taxon>
        <taxon>Agaricomycetidae</taxon>
        <taxon>Agaricales</taxon>
        <taxon>Marasmiineae</taxon>
        <taxon>Physalacriaceae</taxon>
        <taxon>Cylindrobasidium</taxon>
    </lineage>
</organism>
<gene>
    <name evidence="2" type="ORF">CYLTODRAFT_425829</name>
</gene>
<protein>
    <recommendedName>
        <fullName evidence="1">F-box domain-containing protein</fullName>
    </recommendedName>
</protein>
<dbReference type="Pfam" id="PF00646">
    <property type="entry name" value="F-box"/>
    <property type="match status" value="1"/>
</dbReference>
<accession>A0A0D7AZX3</accession>
<evidence type="ECO:0000313" key="2">
    <source>
        <dbReference type="EMBL" id="KIY63757.1"/>
    </source>
</evidence>
<dbReference type="SMART" id="SM00256">
    <property type="entry name" value="FBOX"/>
    <property type="match status" value="1"/>
</dbReference>
<dbReference type="Proteomes" id="UP000054007">
    <property type="component" value="Unassembled WGS sequence"/>
</dbReference>
<evidence type="ECO:0000259" key="1">
    <source>
        <dbReference type="PROSITE" id="PS50181"/>
    </source>
</evidence>
<sequence>MTEFDLGDLNKLPLELTEHIFLHLDAYSLAKTRRVCKACSDLIDNSKTLSYQRKLAQSGLVQNGVAFPTVAAERLACLDKYINSSLFQLKNGPEVIDDETPMMGMNLWEFFGNVLAQQSGEGITFKRFRSSLTGTPERMWTAKPNIHRVRDFGMEPSQDLLVLIQAPIWRGPHANRAHLIHLRTMETGEVHPAAKEKTLHLEAVIPDAHMTHGIQVCGEYLHIFFKSEAQESYIIVWNWKTGTKIMHLTGLDISSSVFLSDTHLVICLGDITHMSLALVNFHIQGTEKTRLESAVMDSVLELPDMRVLFIAHIRCDPTPAWPVADPLVPFHDDPDQLLYTVTMWTEGGHHFTIIIPRTTLLAQVSTQEDGLEPVLRTWEEWGEQGTRILDADHHSPPSPVWSCTTFGSSMVAINEDKTVINMFDFSRLRVLQEISEDAPQINPQEPFDFPCEEEDRTAVCIEPTLLLGGEGTPFTSTVKSALPFRARAIKIDLGDATSVVAMRGWDNVVLVNSHARTFRVLSF</sequence>
<dbReference type="CDD" id="cd09917">
    <property type="entry name" value="F-box_SF"/>
    <property type="match status" value="1"/>
</dbReference>
<dbReference type="InterPro" id="IPR001810">
    <property type="entry name" value="F-box_dom"/>
</dbReference>
<name>A0A0D7AZX3_9AGAR</name>
<dbReference type="SUPFAM" id="SSF81383">
    <property type="entry name" value="F-box domain"/>
    <property type="match status" value="1"/>
</dbReference>
<dbReference type="InterPro" id="IPR036047">
    <property type="entry name" value="F-box-like_dom_sf"/>
</dbReference>
<dbReference type="OrthoDB" id="3174109at2759"/>
<feature type="domain" description="F-box" evidence="1">
    <location>
        <begin position="6"/>
        <end position="54"/>
    </location>
</feature>
<dbReference type="AlphaFoldDB" id="A0A0D7AZX3"/>
<dbReference type="STRING" id="1314674.A0A0D7AZX3"/>
<reference evidence="2 3" key="1">
    <citation type="journal article" date="2015" name="Fungal Genet. Biol.">
        <title>Evolution of novel wood decay mechanisms in Agaricales revealed by the genome sequences of Fistulina hepatica and Cylindrobasidium torrendii.</title>
        <authorList>
            <person name="Floudas D."/>
            <person name="Held B.W."/>
            <person name="Riley R."/>
            <person name="Nagy L.G."/>
            <person name="Koehler G."/>
            <person name="Ransdell A.S."/>
            <person name="Younus H."/>
            <person name="Chow J."/>
            <person name="Chiniquy J."/>
            <person name="Lipzen A."/>
            <person name="Tritt A."/>
            <person name="Sun H."/>
            <person name="Haridas S."/>
            <person name="LaButti K."/>
            <person name="Ohm R.A."/>
            <person name="Kues U."/>
            <person name="Blanchette R.A."/>
            <person name="Grigoriev I.V."/>
            <person name="Minto R.E."/>
            <person name="Hibbett D.S."/>
        </authorList>
    </citation>
    <scope>NUCLEOTIDE SEQUENCE [LARGE SCALE GENOMIC DNA]</scope>
    <source>
        <strain evidence="2 3">FP15055 ss-10</strain>
    </source>
</reference>
<keyword evidence="3" id="KW-1185">Reference proteome</keyword>
<dbReference type="EMBL" id="KN880675">
    <property type="protein sequence ID" value="KIY63757.1"/>
    <property type="molecule type" value="Genomic_DNA"/>
</dbReference>